<dbReference type="PANTHER" id="PTHR10504">
    <property type="entry name" value="BACTERICIDAL PERMEABILITY-INCREASING BPI PROTEIN-RELATED"/>
    <property type="match status" value="1"/>
</dbReference>
<feature type="chain" id="PRO_5042252015" evidence="1">
    <location>
        <begin position="17"/>
        <end position="560"/>
    </location>
</feature>
<evidence type="ECO:0000256" key="1">
    <source>
        <dbReference type="SAM" id="SignalP"/>
    </source>
</evidence>
<evidence type="ECO:0000313" key="3">
    <source>
        <dbReference type="WBParaSite" id="MBELARI_LOCUS18719"/>
    </source>
</evidence>
<keyword evidence="2" id="KW-1185">Reference proteome</keyword>
<proteinExistence type="predicted"/>
<reference evidence="3" key="1">
    <citation type="submission" date="2024-02" db="UniProtKB">
        <authorList>
            <consortium name="WormBaseParasite"/>
        </authorList>
    </citation>
    <scope>IDENTIFICATION</scope>
</reference>
<organism evidence="2 3">
    <name type="scientific">Mesorhabditis belari</name>
    <dbReference type="NCBI Taxonomy" id="2138241"/>
    <lineage>
        <taxon>Eukaryota</taxon>
        <taxon>Metazoa</taxon>
        <taxon>Ecdysozoa</taxon>
        <taxon>Nematoda</taxon>
        <taxon>Chromadorea</taxon>
        <taxon>Rhabditida</taxon>
        <taxon>Rhabditina</taxon>
        <taxon>Rhabditomorpha</taxon>
        <taxon>Rhabditoidea</taxon>
        <taxon>Rhabditidae</taxon>
        <taxon>Mesorhabditinae</taxon>
        <taxon>Mesorhabditis</taxon>
    </lineage>
</organism>
<protein>
    <submittedName>
        <fullName evidence="3">Lipid-binding serum glycoprotein N-terminal domain-containing protein</fullName>
    </submittedName>
</protein>
<dbReference type="Gene3D" id="3.15.10.10">
    <property type="entry name" value="Bactericidal permeability-increasing protein, domain 1"/>
    <property type="match status" value="1"/>
</dbReference>
<dbReference type="Gene3D" id="3.15.20.10">
    <property type="entry name" value="Bactericidal permeability-increasing protein, domain 2"/>
    <property type="match status" value="1"/>
</dbReference>
<evidence type="ECO:0000313" key="2">
    <source>
        <dbReference type="Proteomes" id="UP000887575"/>
    </source>
</evidence>
<dbReference type="SUPFAM" id="SSF55394">
    <property type="entry name" value="Bactericidal permeability-increasing protein, BPI"/>
    <property type="match status" value="2"/>
</dbReference>
<accession>A0AAF3EYY5</accession>
<dbReference type="GO" id="GO:0005615">
    <property type="term" value="C:extracellular space"/>
    <property type="evidence" value="ECO:0007669"/>
    <property type="project" value="TreeGrafter"/>
</dbReference>
<dbReference type="PANTHER" id="PTHR10504:SF131">
    <property type="entry name" value="BPI2 DOMAIN-CONTAINING PROTEIN"/>
    <property type="match status" value="1"/>
</dbReference>
<feature type="signal peptide" evidence="1">
    <location>
        <begin position="1"/>
        <end position="16"/>
    </location>
</feature>
<name>A0AAF3EYY5_9BILA</name>
<keyword evidence="1" id="KW-0732">Signal</keyword>
<dbReference type="InterPro" id="IPR032942">
    <property type="entry name" value="BPI/LBP/Plunc"/>
</dbReference>
<dbReference type="Proteomes" id="UP000887575">
    <property type="component" value="Unassembled WGS sequence"/>
</dbReference>
<dbReference type="WBParaSite" id="MBELARI_LOCUS18719">
    <property type="protein sequence ID" value="MBELARI_LOCUS18719"/>
    <property type="gene ID" value="MBELARI_LOCUS18719"/>
</dbReference>
<dbReference type="AlphaFoldDB" id="A0AAF3EYY5"/>
<dbReference type="InterPro" id="IPR017943">
    <property type="entry name" value="Bactericidal_perm-incr_a/b_dom"/>
</dbReference>
<dbReference type="GO" id="GO:0008289">
    <property type="term" value="F:lipid binding"/>
    <property type="evidence" value="ECO:0007669"/>
    <property type="project" value="InterPro"/>
</dbReference>
<sequence length="560" mass="63836">MHAMQIVFTLLFVVNSLFFVNEARILSRRSRNLRLDPHFQDYFNSESDEVASIEYDDDLGDSIRDFESHLDKLRNSLLNEPIRKEKAVTFELPKPTSSIERNSPGIAIRITDHALEYVKEKSLAILRHDVMRTHPPQIEIILLGANLTIDEIKVVGFEAPTLKTEGLADGVFRIQTSGGEAKIRGSYKNIFKTVREGQFEALLSGFDLDFKFKYMKTFDGRLKLIDQSCQFALEAVTVLLQPELAPPFSEKFSLETSLNRLVNQMPSLVHFFNPIDSAKHFSQEVGFDSRVTSEPIITSKFTQVGIRGEFTSNRTQIDDEPAVLETSQADTEKMVYTYISDHSVSTFLRQLSTFGDVKFNLHVLPEIADFLRPQCAKFELCVGQFADLQTVNPASGRLVVRSRTPPRIRFHQGAAHIHLKTSVEMSYRKSDELFVVDEIYAKFDADLSLKLSHLRVIKSLKEGHYEWTARIHVDEISVDNALALNDKMTNFVENLPSIMNKSRKFLETLISSNLRSSLPLSLSKAIDLEMISTEFRERTLVVSFNLNIESRLFPHLSFVN</sequence>